<keyword evidence="6" id="KW-1185">Reference proteome</keyword>
<dbReference type="GO" id="GO:0008757">
    <property type="term" value="F:S-adenosylmethionine-dependent methyltransferase activity"/>
    <property type="evidence" value="ECO:0007669"/>
    <property type="project" value="InterPro"/>
</dbReference>
<evidence type="ECO:0000313" key="5">
    <source>
        <dbReference type="EMBL" id="QDG53452.1"/>
    </source>
</evidence>
<dbReference type="CDD" id="cd02440">
    <property type="entry name" value="AdoMet_MTases"/>
    <property type="match status" value="1"/>
</dbReference>
<keyword evidence="3" id="KW-0949">S-adenosyl-L-methionine</keyword>
<dbReference type="PANTHER" id="PTHR24422">
    <property type="entry name" value="CHEMOTAXIS PROTEIN METHYLTRANSFERASE"/>
    <property type="match status" value="1"/>
</dbReference>
<dbReference type="Proteomes" id="UP000315995">
    <property type="component" value="Chromosome"/>
</dbReference>
<evidence type="ECO:0000256" key="3">
    <source>
        <dbReference type="ARBA" id="ARBA00022691"/>
    </source>
</evidence>
<dbReference type="InterPro" id="IPR029063">
    <property type="entry name" value="SAM-dependent_MTases_sf"/>
</dbReference>
<evidence type="ECO:0000259" key="4">
    <source>
        <dbReference type="PROSITE" id="PS50123"/>
    </source>
</evidence>
<feature type="domain" description="CheR-type methyltransferase" evidence="4">
    <location>
        <begin position="1"/>
        <end position="252"/>
    </location>
</feature>
<dbReference type="PANTHER" id="PTHR24422:SF19">
    <property type="entry name" value="CHEMOTAXIS PROTEIN METHYLTRANSFERASE"/>
    <property type="match status" value="1"/>
</dbReference>
<dbReference type="AlphaFoldDB" id="A0A4Y6PYQ3"/>
<evidence type="ECO:0000256" key="2">
    <source>
        <dbReference type="ARBA" id="ARBA00022679"/>
    </source>
</evidence>
<dbReference type="SUPFAM" id="SSF47757">
    <property type="entry name" value="Chemotaxis receptor methyltransferase CheR, N-terminal domain"/>
    <property type="match status" value="1"/>
</dbReference>
<proteinExistence type="predicted"/>
<dbReference type="Pfam" id="PF01739">
    <property type="entry name" value="CheR"/>
    <property type="match status" value="1"/>
</dbReference>
<dbReference type="SMART" id="SM00138">
    <property type="entry name" value="MeTrc"/>
    <property type="match status" value="1"/>
</dbReference>
<keyword evidence="2" id="KW-0808">Transferase</keyword>
<reference evidence="5 6" key="1">
    <citation type="submission" date="2019-06" db="EMBL/GenBank/DDBJ databases">
        <title>Persicimonas caeni gen. nov., sp. nov., a predatory bacterium isolated from solar saltern.</title>
        <authorList>
            <person name="Wang S."/>
        </authorList>
    </citation>
    <scope>NUCLEOTIDE SEQUENCE [LARGE SCALE GENOMIC DNA]</scope>
    <source>
        <strain evidence="5 6">YN101</strain>
    </source>
</reference>
<evidence type="ECO:0000256" key="1">
    <source>
        <dbReference type="ARBA" id="ARBA00022603"/>
    </source>
</evidence>
<accession>A0A4Y6PYQ3</accession>
<dbReference type="RefSeq" id="WP_141199908.1">
    <property type="nucleotide sequence ID" value="NZ_CP041186.1"/>
</dbReference>
<dbReference type="SUPFAM" id="SSF53335">
    <property type="entry name" value="S-adenosyl-L-methionine-dependent methyltransferases"/>
    <property type="match status" value="1"/>
</dbReference>
<sequence length="293" mass="33836">MDDRDFVYFLQWALPKMGMRWAGFRKVRGQAKKRVSRRMAELGVGSLDAYQRHLEEDESEWAVLDEMCHITISRFYRDRGVFEFLGGTVLPELAEAAKRQGRGRLRAWSAGCASGEEPYTLSLVWEFELAKRFGELELDIVATDADEHMLERARRACYPEGNLAELPEGWREEAFEPVEGEYCLGARFRERVELRLEDVRETQPDGPFDVVLCRNLAFMYFDHDTQMAVLDAIGERLVPRGALVVGAHDTLPEGYNMVPESRDMVPECHDTVSESRRSFEPWNEGRRVFRLTS</sequence>
<dbReference type="EMBL" id="CP041186">
    <property type="protein sequence ID" value="QDG53452.1"/>
    <property type="molecule type" value="Genomic_DNA"/>
</dbReference>
<dbReference type="InterPro" id="IPR050903">
    <property type="entry name" value="Bact_Chemotaxis_MeTrfase"/>
</dbReference>
<keyword evidence="1" id="KW-0489">Methyltransferase</keyword>
<dbReference type="InterPro" id="IPR000780">
    <property type="entry name" value="CheR_MeTrfase"/>
</dbReference>
<gene>
    <name evidence="5" type="ORF">FIV42_22715</name>
</gene>
<dbReference type="OrthoDB" id="9786165at2"/>
<name>A0A4Y6PYQ3_PERCE</name>
<dbReference type="Gene3D" id="3.40.50.150">
    <property type="entry name" value="Vaccinia Virus protein VP39"/>
    <property type="match status" value="1"/>
</dbReference>
<evidence type="ECO:0000313" key="6">
    <source>
        <dbReference type="Proteomes" id="UP000315995"/>
    </source>
</evidence>
<dbReference type="GO" id="GO:0032259">
    <property type="term" value="P:methylation"/>
    <property type="evidence" value="ECO:0007669"/>
    <property type="project" value="UniProtKB-KW"/>
</dbReference>
<organism evidence="5 6">
    <name type="scientific">Persicimonas caeni</name>
    <dbReference type="NCBI Taxonomy" id="2292766"/>
    <lineage>
        <taxon>Bacteria</taxon>
        <taxon>Deltaproteobacteria</taxon>
        <taxon>Bradymonadales</taxon>
        <taxon>Bradymonadaceae</taxon>
        <taxon>Persicimonas</taxon>
    </lineage>
</organism>
<dbReference type="InterPro" id="IPR022642">
    <property type="entry name" value="CheR_C"/>
</dbReference>
<accession>A0A5B8YDR5</accession>
<dbReference type="PROSITE" id="PS50123">
    <property type="entry name" value="CHER"/>
    <property type="match status" value="1"/>
</dbReference>
<protein>
    <submittedName>
        <fullName evidence="5">Chemotaxis protein CheR</fullName>
    </submittedName>
</protein>
<dbReference type="PRINTS" id="PR00996">
    <property type="entry name" value="CHERMTFRASE"/>
</dbReference>